<reference evidence="2" key="1">
    <citation type="journal article" date="2016" name="Nat. Commun.">
        <title>The Gonium pectorale genome demonstrates co-option of cell cycle regulation during the evolution of multicellularity.</title>
        <authorList>
            <person name="Hanschen E.R."/>
            <person name="Marriage T.N."/>
            <person name="Ferris P.J."/>
            <person name="Hamaji T."/>
            <person name="Toyoda A."/>
            <person name="Fujiyama A."/>
            <person name="Neme R."/>
            <person name="Noguchi H."/>
            <person name="Minakuchi Y."/>
            <person name="Suzuki M."/>
            <person name="Kawai-Toyooka H."/>
            <person name="Smith D.R."/>
            <person name="Sparks H."/>
            <person name="Anderson J."/>
            <person name="Bakaric R."/>
            <person name="Luria V."/>
            <person name="Karger A."/>
            <person name="Kirschner M.W."/>
            <person name="Durand P.M."/>
            <person name="Michod R.E."/>
            <person name="Nozaki H."/>
            <person name="Olson B.J."/>
        </authorList>
    </citation>
    <scope>NUCLEOTIDE SEQUENCE [LARGE SCALE GENOMIC DNA]</scope>
    <source>
        <strain evidence="2">NIES-2863</strain>
    </source>
</reference>
<evidence type="ECO:0000313" key="2">
    <source>
        <dbReference type="Proteomes" id="UP000075714"/>
    </source>
</evidence>
<dbReference type="AlphaFoldDB" id="A0A150G1E8"/>
<accession>A0A150G1E8</accession>
<dbReference type="OrthoDB" id="559717at2759"/>
<keyword evidence="2" id="KW-1185">Reference proteome</keyword>
<organism evidence="1 2">
    <name type="scientific">Gonium pectorale</name>
    <name type="common">Green alga</name>
    <dbReference type="NCBI Taxonomy" id="33097"/>
    <lineage>
        <taxon>Eukaryota</taxon>
        <taxon>Viridiplantae</taxon>
        <taxon>Chlorophyta</taxon>
        <taxon>core chlorophytes</taxon>
        <taxon>Chlorophyceae</taxon>
        <taxon>CS clade</taxon>
        <taxon>Chlamydomonadales</taxon>
        <taxon>Volvocaceae</taxon>
        <taxon>Gonium</taxon>
    </lineage>
</organism>
<name>A0A150G1E8_GONPE</name>
<sequence>MQADGRTVVCHNGVELAAAWADASVDTALLPGDVLVQDEDWAGYALPVIRSTNLTILGTAGRMPTLDFNYVEKKAMLTNGTTLTLRRVVVLGTQDSVFVRDVDLDLLWPLPAGQQAVLWLDGGAIVTPICKPLSEAWPPGVPGGVNVYEFPVPLPPTCDPGAASPLDRCYLWSYRCVDVVTLGSEVTANGTAMPTGYVVGGHP</sequence>
<evidence type="ECO:0000313" key="1">
    <source>
        <dbReference type="EMBL" id="KXZ43305.1"/>
    </source>
</evidence>
<comment type="caution">
    <text evidence="1">The sequence shown here is derived from an EMBL/GenBank/DDBJ whole genome shotgun (WGS) entry which is preliminary data.</text>
</comment>
<dbReference type="EMBL" id="LSYV01000096">
    <property type="protein sequence ID" value="KXZ43305.1"/>
    <property type="molecule type" value="Genomic_DNA"/>
</dbReference>
<gene>
    <name evidence="1" type="ORF">GPECTOR_95g694</name>
</gene>
<dbReference type="Proteomes" id="UP000075714">
    <property type="component" value="Unassembled WGS sequence"/>
</dbReference>
<proteinExistence type="predicted"/>
<protein>
    <submittedName>
        <fullName evidence="1">Uncharacterized protein</fullName>
    </submittedName>
</protein>